<dbReference type="OrthoDB" id="9773293at2"/>
<gene>
    <name evidence="2" type="ORF">AAE02nite_03150</name>
</gene>
<feature type="domain" description="AB hydrolase-1" evidence="1">
    <location>
        <begin position="31"/>
        <end position="282"/>
    </location>
</feature>
<organism evidence="2 3">
    <name type="scientific">Adhaeribacter aerolatus</name>
    <dbReference type="NCBI Taxonomy" id="670289"/>
    <lineage>
        <taxon>Bacteria</taxon>
        <taxon>Pseudomonadati</taxon>
        <taxon>Bacteroidota</taxon>
        <taxon>Cytophagia</taxon>
        <taxon>Cytophagales</taxon>
        <taxon>Hymenobacteraceae</taxon>
        <taxon>Adhaeribacter</taxon>
    </lineage>
</organism>
<dbReference type="SUPFAM" id="SSF53474">
    <property type="entry name" value="alpha/beta-Hydrolases"/>
    <property type="match status" value="1"/>
</dbReference>
<evidence type="ECO:0000313" key="3">
    <source>
        <dbReference type="Proteomes" id="UP000321532"/>
    </source>
</evidence>
<sequence length="293" mass="32737">MSALLQVTKTVILSSGLKLGVAISGRPTGRPIMFFHGLGASRQAVHPDATLADALNARVISFDRPGIGLSDYRGAYTLQDFADNVAEALGLLEIKDKVSVLGWSGGGPYAMAFAQRYPDLTRNLGLASSSIPFYGPGARKALTPHWKTIRWLNNYTPWISRLFFRNISSKLKKAPDKFISRTIENLPAPDRTLLFLNPQLASMFQQTALDVYDQGAEGIYQDARTISGPWGFHPEDITVPTYQWHGSLDKLWPLPAAYFLDQRLPHNTLKIFKNEAHLLYLNHWQEIIKTLQS</sequence>
<dbReference type="InterPro" id="IPR050471">
    <property type="entry name" value="AB_hydrolase"/>
</dbReference>
<dbReference type="InterPro" id="IPR029058">
    <property type="entry name" value="AB_hydrolase_fold"/>
</dbReference>
<proteinExistence type="predicted"/>
<dbReference type="PANTHER" id="PTHR43433">
    <property type="entry name" value="HYDROLASE, ALPHA/BETA FOLD FAMILY PROTEIN"/>
    <property type="match status" value="1"/>
</dbReference>
<protein>
    <recommendedName>
        <fullName evidence="1">AB hydrolase-1 domain-containing protein</fullName>
    </recommendedName>
</protein>
<keyword evidence="3" id="KW-1185">Reference proteome</keyword>
<dbReference type="Gene3D" id="3.40.50.1820">
    <property type="entry name" value="alpha/beta hydrolase"/>
    <property type="match status" value="1"/>
</dbReference>
<dbReference type="AlphaFoldDB" id="A0A512ASH6"/>
<evidence type="ECO:0000313" key="2">
    <source>
        <dbReference type="EMBL" id="GEO02651.1"/>
    </source>
</evidence>
<dbReference type="Pfam" id="PF00561">
    <property type="entry name" value="Abhydrolase_1"/>
    <property type="match status" value="1"/>
</dbReference>
<dbReference type="InterPro" id="IPR000073">
    <property type="entry name" value="AB_hydrolase_1"/>
</dbReference>
<reference evidence="2 3" key="1">
    <citation type="submission" date="2019-07" db="EMBL/GenBank/DDBJ databases">
        <title>Whole genome shotgun sequence of Adhaeribacter aerolatus NBRC 106133.</title>
        <authorList>
            <person name="Hosoyama A."/>
            <person name="Uohara A."/>
            <person name="Ohji S."/>
            <person name="Ichikawa N."/>
        </authorList>
    </citation>
    <scope>NUCLEOTIDE SEQUENCE [LARGE SCALE GENOMIC DNA]</scope>
    <source>
        <strain evidence="2 3">NBRC 106133</strain>
    </source>
</reference>
<dbReference type="PRINTS" id="PR00111">
    <property type="entry name" value="ABHYDROLASE"/>
</dbReference>
<dbReference type="Proteomes" id="UP000321532">
    <property type="component" value="Unassembled WGS sequence"/>
</dbReference>
<accession>A0A512ASH6</accession>
<evidence type="ECO:0000259" key="1">
    <source>
        <dbReference type="Pfam" id="PF00561"/>
    </source>
</evidence>
<comment type="caution">
    <text evidence="2">The sequence shown here is derived from an EMBL/GenBank/DDBJ whole genome shotgun (WGS) entry which is preliminary data.</text>
</comment>
<dbReference type="PANTHER" id="PTHR43433:SF10">
    <property type="entry name" value="AB HYDROLASE-1 DOMAIN-CONTAINING PROTEIN"/>
    <property type="match status" value="1"/>
</dbReference>
<dbReference type="RefSeq" id="WP_146894676.1">
    <property type="nucleotide sequence ID" value="NZ_BJYS01000001.1"/>
</dbReference>
<name>A0A512ASH6_9BACT</name>
<dbReference type="EMBL" id="BJYS01000001">
    <property type="protein sequence ID" value="GEO02651.1"/>
    <property type="molecule type" value="Genomic_DNA"/>
</dbReference>